<sequence length="185" mass="21479">NKIRLEKSLKTITIVKIFNDLKALEYKVCSGVLWDKKVNFAAYKNDKSELMVLVSSIEIEVDIFALYRYRWSIERLFKHLKSGGFDIEKSHLVNLDRFEKLLVVAAITSGLIVKNGLIQNALNPIRIKSYKTIEKQLFSLFTYGFDYIKNAFYQSITAITQLIDTLLLPPKKELFHTLNFPLQKL</sequence>
<feature type="domain" description="Transposase IS4-like" evidence="1">
    <location>
        <begin position="63"/>
        <end position="108"/>
    </location>
</feature>
<proteinExistence type="predicted"/>
<dbReference type="GO" id="GO:0006313">
    <property type="term" value="P:DNA transposition"/>
    <property type="evidence" value="ECO:0007669"/>
    <property type="project" value="InterPro"/>
</dbReference>
<dbReference type="PANTHER" id="PTHR37319:SF1">
    <property type="entry name" value="TRANSPOSASE TN5 DIMERISATION DOMAIN-CONTAINING PROTEIN"/>
    <property type="match status" value="1"/>
</dbReference>
<dbReference type="Proteomes" id="UP000031952">
    <property type="component" value="Unassembled WGS sequence"/>
</dbReference>
<dbReference type="SUPFAM" id="SSF53098">
    <property type="entry name" value="Ribonuclease H-like"/>
    <property type="match status" value="1"/>
</dbReference>
<dbReference type="InterPro" id="IPR012337">
    <property type="entry name" value="RNaseH-like_sf"/>
</dbReference>
<evidence type="ECO:0000259" key="1">
    <source>
        <dbReference type="Pfam" id="PF01609"/>
    </source>
</evidence>
<dbReference type="InterPro" id="IPR002559">
    <property type="entry name" value="Transposase_11"/>
</dbReference>
<dbReference type="GO" id="GO:0003677">
    <property type="term" value="F:DNA binding"/>
    <property type="evidence" value="ECO:0007669"/>
    <property type="project" value="InterPro"/>
</dbReference>
<evidence type="ECO:0000313" key="2">
    <source>
        <dbReference type="EMBL" id="KIJ88337.1"/>
    </source>
</evidence>
<dbReference type="Pfam" id="PF01609">
    <property type="entry name" value="DDE_Tnp_1"/>
    <property type="match status" value="1"/>
</dbReference>
<keyword evidence="3" id="KW-1185">Reference proteome</keyword>
<comment type="caution">
    <text evidence="2">The sequence shown here is derived from an EMBL/GenBank/DDBJ whole genome shotgun (WGS) entry which is preliminary data.</text>
</comment>
<dbReference type="GO" id="GO:0004803">
    <property type="term" value="F:transposase activity"/>
    <property type="evidence" value="ECO:0007669"/>
    <property type="project" value="InterPro"/>
</dbReference>
<dbReference type="PANTHER" id="PTHR37319">
    <property type="entry name" value="TRANSPOSASE"/>
    <property type="match status" value="1"/>
</dbReference>
<name>A0A0C2LY32_9RICK</name>
<accession>A0A0C2LY32</accession>
<dbReference type="EMBL" id="JWSW01000076">
    <property type="protein sequence ID" value="KIJ88337.1"/>
    <property type="molecule type" value="Genomic_DNA"/>
</dbReference>
<dbReference type="RefSeq" id="WP_041079528.1">
    <property type="nucleotide sequence ID" value="NZ_JWSW01000076.1"/>
</dbReference>
<feature type="non-terminal residue" evidence="2">
    <location>
        <position position="1"/>
    </location>
</feature>
<evidence type="ECO:0000313" key="3">
    <source>
        <dbReference type="Proteomes" id="UP000031952"/>
    </source>
</evidence>
<dbReference type="AlphaFoldDB" id="A0A0C2LY32"/>
<reference evidence="2 3" key="1">
    <citation type="submission" date="2014-12" db="EMBL/GenBank/DDBJ databases">
        <title>Whole genome sequence of Candidatus Rickettsia asemboensis strain NMRCii isolated from cat fleas in west Kenya.</title>
        <authorList>
            <person name="Jima D."/>
            <person name="Luce-Fedrow A."/>
            <person name="Yang Y."/>
            <person name="Maina A.N."/>
            <person name="Snesrud E.C."/>
            <person name="Jarman R.G."/>
            <person name="Richards A.L."/>
            <person name="Hang J."/>
        </authorList>
    </citation>
    <scope>NUCLEOTIDE SEQUENCE [LARGE SCALE GENOMIC DNA]</scope>
    <source>
        <strain evidence="2 3">NMRCii</strain>
    </source>
</reference>
<dbReference type="Gene3D" id="3.90.350.10">
    <property type="entry name" value="Transposase Inhibitor Protein From Tn5, Chain A, domain 1"/>
    <property type="match status" value="1"/>
</dbReference>
<gene>
    <name evidence="2" type="ORF">SB78_06500</name>
</gene>
<organism evidence="2 3">
    <name type="scientific">Rickettsia asembonensis</name>
    <dbReference type="NCBI Taxonomy" id="1068590"/>
    <lineage>
        <taxon>Bacteria</taxon>
        <taxon>Pseudomonadati</taxon>
        <taxon>Pseudomonadota</taxon>
        <taxon>Alphaproteobacteria</taxon>
        <taxon>Rickettsiales</taxon>
        <taxon>Rickettsiaceae</taxon>
        <taxon>Rickettsieae</taxon>
        <taxon>Rickettsia</taxon>
        <taxon>spotted fever group</taxon>
    </lineage>
</organism>
<dbReference type="InterPro" id="IPR047768">
    <property type="entry name" value="Tn5p-like"/>
</dbReference>
<protein>
    <recommendedName>
        <fullName evidence="1">Transposase IS4-like domain-containing protein</fullName>
    </recommendedName>
</protein>